<keyword evidence="2" id="KW-1185">Reference proteome</keyword>
<proteinExistence type="predicted"/>
<dbReference type="KEGG" id="cmp:Cha6605_4679"/>
<gene>
    <name evidence="1" type="ORF">Cha6605_4679</name>
</gene>
<dbReference type="SUPFAM" id="SSF51905">
    <property type="entry name" value="FAD/NAD(P)-binding domain"/>
    <property type="match status" value="1"/>
</dbReference>
<dbReference type="eggNOG" id="ENOG502Z8FA">
    <property type="taxonomic scope" value="Bacteria"/>
</dbReference>
<dbReference type="RefSeq" id="WP_015161693.1">
    <property type="nucleotide sequence ID" value="NC_019697.1"/>
</dbReference>
<reference evidence="1 2" key="1">
    <citation type="submission" date="2012-05" db="EMBL/GenBank/DDBJ databases">
        <title>Finished chromosome of genome of Chamaesiphon sp. PCC 6605.</title>
        <authorList>
            <consortium name="US DOE Joint Genome Institute"/>
            <person name="Gugger M."/>
            <person name="Coursin T."/>
            <person name="Rippka R."/>
            <person name="Tandeau De Marsac N."/>
            <person name="Huntemann M."/>
            <person name="Wei C.-L."/>
            <person name="Han J."/>
            <person name="Detter J.C."/>
            <person name="Han C."/>
            <person name="Tapia R."/>
            <person name="Chen A."/>
            <person name="Kyrpides N."/>
            <person name="Mavromatis K."/>
            <person name="Markowitz V."/>
            <person name="Szeto E."/>
            <person name="Ivanova N."/>
            <person name="Pagani I."/>
            <person name="Pati A."/>
            <person name="Goodwin L."/>
            <person name="Nordberg H.P."/>
            <person name="Cantor M.N."/>
            <person name="Hua S.X."/>
            <person name="Woyke T."/>
            <person name="Kerfeld C.A."/>
        </authorList>
    </citation>
    <scope>NUCLEOTIDE SEQUENCE [LARGE SCALE GENOMIC DNA]</scope>
    <source>
        <strain evidence="2">ATCC 27169 / PCC 6605</strain>
    </source>
</reference>
<dbReference type="OrthoDB" id="9795420at2"/>
<evidence type="ECO:0000313" key="1">
    <source>
        <dbReference type="EMBL" id="AFY95597.1"/>
    </source>
</evidence>
<dbReference type="Proteomes" id="UP000010366">
    <property type="component" value="Chromosome"/>
</dbReference>
<dbReference type="STRING" id="1173020.Cha6605_4679"/>
<organism evidence="1 2">
    <name type="scientific">Chamaesiphon minutus (strain ATCC 27169 / PCC 6605)</name>
    <dbReference type="NCBI Taxonomy" id="1173020"/>
    <lineage>
        <taxon>Bacteria</taxon>
        <taxon>Bacillati</taxon>
        <taxon>Cyanobacteriota</taxon>
        <taxon>Cyanophyceae</taxon>
        <taxon>Gomontiellales</taxon>
        <taxon>Chamaesiphonaceae</taxon>
        <taxon>Chamaesiphon</taxon>
    </lineage>
</organism>
<name>K9UKG9_CHAP6</name>
<dbReference type="HOGENOM" id="CLU_085278_0_0_3"/>
<accession>K9UKG9</accession>
<dbReference type="InterPro" id="IPR036188">
    <property type="entry name" value="FAD/NAD-bd_sf"/>
</dbReference>
<dbReference type="EMBL" id="CP003600">
    <property type="protein sequence ID" value="AFY95597.1"/>
    <property type="molecule type" value="Genomic_DNA"/>
</dbReference>
<dbReference type="AlphaFoldDB" id="K9UKG9"/>
<sequence length="324" mass="36789">MDTSPLYLLETARRAYSKVERILAPNKAGGLPIDYSGQDASDKIQSRILADKPCMICRFGSTEFNATVRYFGKHRKSKFPLDKSINYILGNSEAFWWDERTKADMSDLSGFFPVTDTSLEAFSIKMLKDIENIDILGSWIPQEVEVAALLKNASIVRLVDLEPYYHINPWSEALAGKVVLVIHPFEQSIQQQYKQRKLLFKDERVLPEFELKTLKSIQSIAGNNTEFKSWFDALGWMCEKINNIEFDVAIIGAGAYGLPLATHIKSIGKKAVHLGGSTQILFGIKGQRWDDHPVIKELYNQHWVKPLPSEVPNNHHVVEGGCYW</sequence>
<protein>
    <submittedName>
        <fullName evidence="1">Uncharacterized protein</fullName>
    </submittedName>
</protein>
<dbReference type="PATRIC" id="fig|1173020.3.peg.5349"/>
<evidence type="ECO:0000313" key="2">
    <source>
        <dbReference type="Proteomes" id="UP000010366"/>
    </source>
</evidence>